<keyword evidence="4" id="KW-1185">Reference proteome</keyword>
<protein>
    <submittedName>
        <fullName evidence="3">M16 family metallopeptidase</fullName>
    </submittedName>
</protein>
<evidence type="ECO:0000256" key="1">
    <source>
        <dbReference type="SAM" id="MobiDB-lite"/>
    </source>
</evidence>
<dbReference type="Pfam" id="PF05193">
    <property type="entry name" value="Peptidase_M16_C"/>
    <property type="match status" value="1"/>
</dbReference>
<name>A0ABV9E1W1_9ACTN</name>
<feature type="non-terminal residue" evidence="3">
    <location>
        <position position="1"/>
    </location>
</feature>
<feature type="compositionally biased region" description="Low complexity" evidence="1">
    <location>
        <begin position="25"/>
        <end position="41"/>
    </location>
</feature>
<organism evidence="3 4">
    <name type="scientific">Nocardiopsis mangrovi</name>
    <dbReference type="NCBI Taxonomy" id="1179818"/>
    <lineage>
        <taxon>Bacteria</taxon>
        <taxon>Bacillati</taxon>
        <taxon>Actinomycetota</taxon>
        <taxon>Actinomycetes</taxon>
        <taxon>Streptosporangiales</taxon>
        <taxon>Nocardiopsidaceae</taxon>
        <taxon>Nocardiopsis</taxon>
    </lineage>
</organism>
<dbReference type="EMBL" id="JBHSFQ010000024">
    <property type="protein sequence ID" value="MFC4564381.1"/>
    <property type="molecule type" value="Genomic_DNA"/>
</dbReference>
<comment type="caution">
    <text evidence="3">The sequence shown here is derived from an EMBL/GenBank/DDBJ whole genome shotgun (WGS) entry which is preliminary data.</text>
</comment>
<sequence length="420" mass="42939">ADPEAEPRRGDAAGGRAADRPPLPGTRRTPPAGRAGAGPAPMVLADTRVDGRLRVVAVRDDRVPVVELRLRIPLGARVWARPGRDRRLARWLAALLGDRGGAPRGTVLDVSADGEWLNAAGAAPPGRVPEWLAALGSVLAADPGPWPDLPPAGPAGAPDAFSDAVIRALCLAGVATSDAAPARVPGPDGALLVVVGPIDPDGVPPLARTALGPWWALPGGLPAAPDPSGADEPLLVPASGRTAHVTLWAAEDRAGPAEPARHLATAALGGHYASRLVQGAVRRDGKGYMVHAGRDVLLGRPRIFARAAVPADRLAGVAEDMRAVLRGAATEPPTDAEVAAVRDYCTAQLPLAFASPEALADVLAATVSEQRGPRWLTEAGTALREVGPDEVREAAASFAAAEFRTVVLTGDTGERGGDGA</sequence>
<dbReference type="InterPro" id="IPR011249">
    <property type="entry name" value="Metalloenz_LuxS/M16"/>
</dbReference>
<evidence type="ECO:0000313" key="4">
    <source>
        <dbReference type="Proteomes" id="UP001595923"/>
    </source>
</evidence>
<feature type="compositionally biased region" description="Basic and acidic residues" evidence="1">
    <location>
        <begin position="1"/>
        <end position="11"/>
    </location>
</feature>
<dbReference type="Proteomes" id="UP001595923">
    <property type="component" value="Unassembled WGS sequence"/>
</dbReference>
<evidence type="ECO:0000259" key="2">
    <source>
        <dbReference type="Pfam" id="PF05193"/>
    </source>
</evidence>
<feature type="domain" description="Peptidase M16 C-terminal" evidence="2">
    <location>
        <begin position="187"/>
        <end position="342"/>
    </location>
</feature>
<feature type="region of interest" description="Disordered" evidence="1">
    <location>
        <begin position="1"/>
        <end position="41"/>
    </location>
</feature>
<dbReference type="RefSeq" id="WP_378577446.1">
    <property type="nucleotide sequence ID" value="NZ_JBHSFQ010000024.1"/>
</dbReference>
<accession>A0ABV9E1W1</accession>
<reference evidence="4" key="1">
    <citation type="journal article" date="2019" name="Int. J. Syst. Evol. Microbiol.">
        <title>The Global Catalogue of Microorganisms (GCM) 10K type strain sequencing project: providing services to taxonomists for standard genome sequencing and annotation.</title>
        <authorList>
            <consortium name="The Broad Institute Genomics Platform"/>
            <consortium name="The Broad Institute Genome Sequencing Center for Infectious Disease"/>
            <person name="Wu L."/>
            <person name="Ma J."/>
        </authorList>
    </citation>
    <scope>NUCLEOTIDE SEQUENCE [LARGE SCALE GENOMIC DNA]</scope>
    <source>
        <strain evidence="4">XZYJ18</strain>
    </source>
</reference>
<proteinExistence type="predicted"/>
<dbReference type="InterPro" id="IPR007863">
    <property type="entry name" value="Peptidase_M16_C"/>
</dbReference>
<evidence type="ECO:0000313" key="3">
    <source>
        <dbReference type="EMBL" id="MFC4564381.1"/>
    </source>
</evidence>
<dbReference type="Gene3D" id="3.30.830.10">
    <property type="entry name" value="Metalloenzyme, LuxS/M16 peptidase-like"/>
    <property type="match status" value="1"/>
</dbReference>
<gene>
    <name evidence="3" type="ORF">ACFO4E_21170</name>
</gene>
<dbReference type="SUPFAM" id="SSF63411">
    <property type="entry name" value="LuxS/MPP-like metallohydrolase"/>
    <property type="match status" value="1"/>
</dbReference>